<proteinExistence type="predicted"/>
<feature type="compositionally biased region" description="Basic residues" evidence="1">
    <location>
        <begin position="376"/>
        <end position="388"/>
    </location>
</feature>
<evidence type="ECO:0000313" key="2">
    <source>
        <dbReference type="EMBL" id="CEK73848.1"/>
    </source>
</evidence>
<evidence type="ECO:0000256" key="1">
    <source>
        <dbReference type="SAM" id="MobiDB-lite"/>
    </source>
</evidence>
<feature type="compositionally biased region" description="Basic and acidic residues" evidence="1">
    <location>
        <begin position="299"/>
        <end position="309"/>
    </location>
</feature>
<feature type="compositionally biased region" description="Polar residues" evidence="1">
    <location>
        <begin position="390"/>
        <end position="400"/>
    </location>
</feature>
<organism evidence="2">
    <name type="scientific">Arion vulgaris</name>
    <dbReference type="NCBI Taxonomy" id="1028688"/>
    <lineage>
        <taxon>Eukaryota</taxon>
        <taxon>Metazoa</taxon>
        <taxon>Spiralia</taxon>
        <taxon>Lophotrochozoa</taxon>
        <taxon>Mollusca</taxon>
        <taxon>Gastropoda</taxon>
        <taxon>Heterobranchia</taxon>
        <taxon>Euthyneura</taxon>
        <taxon>Panpulmonata</taxon>
        <taxon>Eupulmonata</taxon>
        <taxon>Stylommatophora</taxon>
        <taxon>Helicina</taxon>
        <taxon>Arionoidea</taxon>
        <taxon>Arionidae</taxon>
        <taxon>Arion</taxon>
    </lineage>
</organism>
<feature type="compositionally biased region" description="Basic and acidic residues" evidence="1">
    <location>
        <begin position="227"/>
        <end position="245"/>
    </location>
</feature>
<accession>A0A0B6ZZ09</accession>
<name>A0A0B6ZZ09_9EUPU</name>
<gene>
    <name evidence="2" type="primary">ORF88536</name>
</gene>
<feature type="region of interest" description="Disordered" evidence="1">
    <location>
        <begin position="356"/>
        <end position="400"/>
    </location>
</feature>
<sequence length="674" mass="75399">MDNETKLSDIVSAKVGDKTFHFLLDEIAWVEETEKLLSMLKKSYPNSSIWCAGMLIECQPDGFQRGGLEVILRCPPSVQRVLRIVDNRDERCQLYKLDSAKAGLPTDGLPAFFIIHSKHGDPSIQPYDCCICARELSDILINNLNMKCEITTKNDITKNDITKIDITEKITPQDVSQSVCSKTTIGHSDYVEIDSNKLGSSRNSDSGCDLEFKENTLNDTFDQEIATSHDKKNTDTVVKQKEKNGNMKPPKKNKKKGGNVFENNPDEKRNVGIHNFDTTVDTPSLRVNIRNPKTSNNDKSSKDDSENIPRKSKPRKNPNSGKNQNCMPVNNCEDSTKSGKENSEIGLATIIHENTKSDSDKINKNQNPINAAGSHSSKKKCRKGKSKHSNNTTGKDSLTDSTAYPLLNFRDAVLPVTVPRGWHHYNKRGYWSISREALAQEMVLLGSRSFCKELYNSKVPLKVEEAMVMNAEGKELENYFVMCPVGAVHGLEYKLVVCVPSACALPEYIEISQGIRHGSMEPKEMMKRTQFGTDFLNKIDHLGQEQYQPVEACGTNGPEIDKVRISTHVAEQDAPYDLLYQPLSEGDSHVIPDDNQIYSQTAVSSKPYVAPSYTESEIMKIKNELCGHCGDKDKCVCQYFNCDELAAIHRLDAWNKAYVLMCASRCTSTLVLVL</sequence>
<feature type="compositionally biased region" description="Polar residues" evidence="1">
    <location>
        <begin position="317"/>
        <end position="328"/>
    </location>
</feature>
<dbReference type="EMBL" id="HACG01026983">
    <property type="protein sequence ID" value="CEK73848.1"/>
    <property type="molecule type" value="Transcribed_RNA"/>
</dbReference>
<reference evidence="2" key="1">
    <citation type="submission" date="2014-12" db="EMBL/GenBank/DDBJ databases">
        <title>Insight into the proteome of Arion vulgaris.</title>
        <authorList>
            <person name="Aradska J."/>
            <person name="Bulat T."/>
            <person name="Smidak R."/>
            <person name="Sarate P."/>
            <person name="Gangsoo J."/>
            <person name="Sialana F."/>
            <person name="Bilban M."/>
            <person name="Lubec G."/>
        </authorList>
    </citation>
    <scope>NUCLEOTIDE SEQUENCE</scope>
    <source>
        <tissue evidence="2">Skin</tissue>
    </source>
</reference>
<feature type="region of interest" description="Disordered" evidence="1">
    <location>
        <begin position="223"/>
        <end position="340"/>
    </location>
</feature>
<feature type="non-terminal residue" evidence="2">
    <location>
        <position position="674"/>
    </location>
</feature>
<protein>
    <submittedName>
        <fullName evidence="2">Uncharacterized protein</fullName>
    </submittedName>
</protein>
<dbReference type="AlphaFoldDB" id="A0A0B6ZZ09"/>